<gene>
    <name evidence="4" type="ORF">PVAND_014548</name>
</gene>
<evidence type="ECO:0000256" key="2">
    <source>
        <dbReference type="ARBA" id="ARBA00022737"/>
    </source>
</evidence>
<dbReference type="PANTHER" id="PTHR45712:SF22">
    <property type="entry name" value="INSULIN-LIKE GROWTH FACTOR-BINDING PROTEIN COMPLEX ACID LABILE SUBUNIT"/>
    <property type="match status" value="1"/>
</dbReference>
<evidence type="ECO:0000313" key="4">
    <source>
        <dbReference type="EMBL" id="KAG5666528.1"/>
    </source>
</evidence>
<dbReference type="InterPro" id="IPR050333">
    <property type="entry name" value="SLRP"/>
</dbReference>
<name>A0A9J6BAB6_POLVA</name>
<protein>
    <recommendedName>
        <fullName evidence="6">Leucine rich repeat protein</fullName>
    </recommendedName>
</protein>
<dbReference type="InterPro" id="IPR032675">
    <property type="entry name" value="LRR_dom_sf"/>
</dbReference>
<comment type="caution">
    <text evidence="4">The sequence shown here is derived from an EMBL/GenBank/DDBJ whole genome shotgun (WGS) entry which is preliminary data.</text>
</comment>
<accession>A0A9J6BAB6</accession>
<dbReference type="Gene3D" id="3.80.10.10">
    <property type="entry name" value="Ribonuclease Inhibitor"/>
    <property type="match status" value="1"/>
</dbReference>
<dbReference type="EMBL" id="JADBJN010000004">
    <property type="protein sequence ID" value="KAG5666528.1"/>
    <property type="molecule type" value="Genomic_DNA"/>
</dbReference>
<organism evidence="4 5">
    <name type="scientific">Polypedilum vanderplanki</name>
    <name type="common">Sleeping chironomid midge</name>
    <dbReference type="NCBI Taxonomy" id="319348"/>
    <lineage>
        <taxon>Eukaryota</taxon>
        <taxon>Metazoa</taxon>
        <taxon>Ecdysozoa</taxon>
        <taxon>Arthropoda</taxon>
        <taxon>Hexapoda</taxon>
        <taxon>Insecta</taxon>
        <taxon>Pterygota</taxon>
        <taxon>Neoptera</taxon>
        <taxon>Endopterygota</taxon>
        <taxon>Diptera</taxon>
        <taxon>Nematocera</taxon>
        <taxon>Chironomoidea</taxon>
        <taxon>Chironomidae</taxon>
        <taxon>Chironominae</taxon>
        <taxon>Polypedilum</taxon>
        <taxon>Polypedilum</taxon>
    </lineage>
</organism>
<dbReference type="PANTHER" id="PTHR45712">
    <property type="entry name" value="AGAP008170-PA"/>
    <property type="match status" value="1"/>
</dbReference>
<keyword evidence="5" id="KW-1185">Reference proteome</keyword>
<evidence type="ECO:0008006" key="6">
    <source>
        <dbReference type="Google" id="ProtNLM"/>
    </source>
</evidence>
<keyword evidence="2" id="KW-0677">Repeat</keyword>
<dbReference type="InterPro" id="IPR001611">
    <property type="entry name" value="Leu-rich_rpt"/>
</dbReference>
<sequence>MIITKKSSSEHQEVFCNFSTQTWRTRNEKFYRCCVYSTRIFEDIELKFSGIHKEENCTNESVTAIEFNKCEISKIPQGLLKVFPNLKAISIYCSKLKIIRREDLKEYCDLKDFYFADNEIEFLPGDIFDDCENVEVVSFYGNKIKKIDENFLSEAKNLKYLDLEGNLCIDKCFDSLSNEGNSTLHDIKSEIIEKFSIFYWKNLLKDSKIENLKLKNENQKILETENGLKEELRKANRKYLKMKIDAEKMKEKIENLENKNFEIKEKLFKWEKHAKNCEEILIKIQNFSFSFYDRVLQL</sequence>
<dbReference type="OrthoDB" id="2013775at2759"/>
<keyword evidence="1" id="KW-0433">Leucine-rich repeat</keyword>
<dbReference type="SUPFAM" id="SSF52058">
    <property type="entry name" value="L domain-like"/>
    <property type="match status" value="1"/>
</dbReference>
<dbReference type="Pfam" id="PF13855">
    <property type="entry name" value="LRR_8"/>
    <property type="match status" value="1"/>
</dbReference>
<keyword evidence="3" id="KW-0175">Coiled coil</keyword>
<proteinExistence type="predicted"/>
<evidence type="ECO:0000313" key="5">
    <source>
        <dbReference type="Proteomes" id="UP001107558"/>
    </source>
</evidence>
<evidence type="ECO:0000256" key="3">
    <source>
        <dbReference type="SAM" id="Coils"/>
    </source>
</evidence>
<evidence type="ECO:0000256" key="1">
    <source>
        <dbReference type="ARBA" id="ARBA00022614"/>
    </source>
</evidence>
<feature type="coiled-coil region" evidence="3">
    <location>
        <begin position="204"/>
        <end position="273"/>
    </location>
</feature>
<reference evidence="4" key="1">
    <citation type="submission" date="2021-03" db="EMBL/GenBank/DDBJ databases">
        <title>Chromosome level genome of the anhydrobiotic midge Polypedilum vanderplanki.</title>
        <authorList>
            <person name="Yoshida Y."/>
            <person name="Kikawada T."/>
            <person name="Gusev O."/>
        </authorList>
    </citation>
    <scope>NUCLEOTIDE SEQUENCE</scope>
    <source>
        <strain evidence="4">NIAS01</strain>
        <tissue evidence="4">Whole body or cell culture</tissue>
    </source>
</reference>
<dbReference type="Proteomes" id="UP001107558">
    <property type="component" value="Chromosome 4"/>
</dbReference>
<dbReference type="AlphaFoldDB" id="A0A9J6BAB6"/>